<dbReference type="OrthoDB" id="49016at2759"/>
<evidence type="ECO:0000313" key="3">
    <source>
        <dbReference type="Proteomes" id="UP000192758"/>
    </source>
</evidence>
<dbReference type="Gene3D" id="2.60.40.1670">
    <property type="entry name" value="beta-sandwich domain of Sec23/24"/>
    <property type="match status" value="1"/>
</dbReference>
<reference evidence="2 3" key="1">
    <citation type="journal article" date="2017" name="Environ. Microbiol.">
        <title>Decay of the glycolytic pathway and adaptation to intranuclear parasitism within Enterocytozoonidae microsporidia.</title>
        <authorList>
            <person name="Wiredu Boakye D."/>
            <person name="Jaroenlak P."/>
            <person name="Prachumwat A."/>
            <person name="Williams T.A."/>
            <person name="Bateman K.S."/>
            <person name="Itsathitphaisarn O."/>
            <person name="Sritunyalucksana K."/>
            <person name="Paszkiewicz K.H."/>
            <person name="Moore K.A."/>
            <person name="Stentiford G.D."/>
            <person name="Williams B.A."/>
        </authorList>
    </citation>
    <scope>NUCLEOTIDE SEQUENCE [LARGE SCALE GENOMIC DNA]</scope>
    <source>
        <strain evidence="2 3">TH1</strain>
    </source>
</reference>
<gene>
    <name evidence="1" type="primary">SEC24C</name>
    <name evidence="2" type="ORF">EHP00_2736</name>
    <name evidence="1" type="ORF">EHP00_629</name>
</gene>
<proteinExistence type="predicted"/>
<dbReference type="VEuPathDB" id="MicrosporidiaDB:EHP00_629"/>
<dbReference type="InterPro" id="IPR050550">
    <property type="entry name" value="SEC23_SEC24_subfamily"/>
</dbReference>
<sequence>MNNLKEDNNKDLFDVLPNLPKLLHSNQLENSMYTTDKIPPIYSTTNAIVSEVTNSDPSLIRSTMYLAPVSEYLLVECAIPFSLILTPFNDNSIVSQVDVSERCESCRSFASKFTKNTNGGFFCAICDKPIVTSNKHILSCSTYDVNLKNHEIKKPIFLFVIDLNAGNLAANAINAIEKIIENESFNALYTKIAFFILNGPNIYTFVEEEENFYIIKMYGNTAPKIQPNSILHKKENWKNALFYIKNIKENTTEMVEDNVLFNLLEEFSFYGPLNIGLITNRDSKYNYEEFLEKNKNLSVNLFTSCNSKTNTLERLSFYSAGNIFIYKPNDIFIDADLMKICSLKTVYNLSIKVRASGNIMKTDVIAPTLNANLGNMTINSMNSSTSVMYNLSLSEPSIKSKIIQAEIGYIDFDGTKKIRILNLEINADKFIYTGLSFDTVFAAIVKLKLDEDININELLAKIFTTYRIKNGYKKESSMVMPSMLSALPVLFQAYNKLVDPDNKFLFSASVEQILRYFYPTLLCLSNYLTEPDGPALRLSKRNIYNGEIYFLDNSREIIFFVTKDVDVLLLDSIFVDYKNLKKTFTIDSFNLNTEEGKLCHKIVTTLCSKYSFILKISVVYAGQHDEIKFFKYMIEDDMNGEGDYSSYIYKLHAEIKKRCGE</sequence>
<dbReference type="STRING" id="646526.A0A1W0E7U6"/>
<evidence type="ECO:0000313" key="1">
    <source>
        <dbReference type="EMBL" id="OQS53471.1"/>
    </source>
</evidence>
<protein>
    <submittedName>
        <fullName evidence="1">SEC24C</fullName>
    </submittedName>
    <submittedName>
        <fullName evidence="2">Vesicle coat complex COPII</fullName>
    </submittedName>
</protein>
<comment type="caution">
    <text evidence="2">The sequence shown here is derived from an EMBL/GenBank/DDBJ whole genome shotgun (WGS) entry which is preliminary data.</text>
</comment>
<name>A0A1W0E7U6_9MICR</name>
<dbReference type="AlphaFoldDB" id="A0A1W0E7U6"/>
<dbReference type="PANTHER" id="PTHR13803:SF36">
    <property type="entry name" value="TYPE A VON WILLEBRAND FACTOR DOMAIN-CONTAINING PROTEIN"/>
    <property type="match status" value="1"/>
</dbReference>
<dbReference type="GO" id="GO:0090110">
    <property type="term" value="P:COPII-coated vesicle cargo loading"/>
    <property type="evidence" value="ECO:0007669"/>
    <property type="project" value="TreeGrafter"/>
</dbReference>
<organism evidence="2 3">
    <name type="scientific">Ecytonucleospora hepatopenaei</name>
    <dbReference type="NCBI Taxonomy" id="646526"/>
    <lineage>
        <taxon>Eukaryota</taxon>
        <taxon>Fungi</taxon>
        <taxon>Fungi incertae sedis</taxon>
        <taxon>Microsporidia</taxon>
        <taxon>Enterocytozoonidae</taxon>
        <taxon>Ecytonucleospora</taxon>
    </lineage>
</organism>
<dbReference type="SUPFAM" id="SSF82754">
    <property type="entry name" value="C-terminal, gelsolin-like domain of Sec23/24"/>
    <property type="match status" value="1"/>
</dbReference>
<dbReference type="VEuPathDB" id="MicrosporidiaDB:EHP00_2736"/>
<dbReference type="EMBL" id="MNPJ01000032">
    <property type="protein sequence ID" value="OQS53471.1"/>
    <property type="molecule type" value="Genomic_DNA"/>
</dbReference>
<dbReference type="InterPro" id="IPR029006">
    <property type="entry name" value="ADF-H/Gelsolin-like_dom_sf"/>
</dbReference>
<dbReference type="EMBL" id="MNPJ01000012">
    <property type="protein sequence ID" value="OQS55229.1"/>
    <property type="molecule type" value="Genomic_DNA"/>
</dbReference>
<dbReference type="GO" id="GO:0070971">
    <property type="term" value="C:endoplasmic reticulum exit site"/>
    <property type="evidence" value="ECO:0007669"/>
    <property type="project" value="TreeGrafter"/>
</dbReference>
<keyword evidence="3" id="KW-1185">Reference proteome</keyword>
<dbReference type="GO" id="GO:0030127">
    <property type="term" value="C:COPII vesicle coat"/>
    <property type="evidence" value="ECO:0007669"/>
    <property type="project" value="TreeGrafter"/>
</dbReference>
<dbReference type="Proteomes" id="UP000192758">
    <property type="component" value="Unassembled WGS sequence"/>
</dbReference>
<dbReference type="PANTHER" id="PTHR13803">
    <property type="entry name" value="SEC24-RELATED PROTEIN"/>
    <property type="match status" value="1"/>
</dbReference>
<dbReference type="GO" id="GO:0000149">
    <property type="term" value="F:SNARE binding"/>
    <property type="evidence" value="ECO:0007669"/>
    <property type="project" value="TreeGrafter"/>
</dbReference>
<dbReference type="GO" id="GO:0008270">
    <property type="term" value="F:zinc ion binding"/>
    <property type="evidence" value="ECO:0007669"/>
    <property type="project" value="TreeGrafter"/>
</dbReference>
<dbReference type="InterPro" id="IPR036180">
    <property type="entry name" value="Gelsolin-like_dom_sf"/>
</dbReference>
<dbReference type="SUPFAM" id="SSF81995">
    <property type="entry name" value="beta-sandwich domain of Sec23/24"/>
    <property type="match status" value="1"/>
</dbReference>
<dbReference type="Gene3D" id="3.40.20.10">
    <property type="entry name" value="Severin"/>
    <property type="match status" value="1"/>
</dbReference>
<accession>A0A1W0E7U6</accession>
<evidence type="ECO:0000313" key="2">
    <source>
        <dbReference type="EMBL" id="OQS55229.1"/>
    </source>
</evidence>